<dbReference type="OrthoDB" id="27214at2759"/>
<gene>
    <name evidence="1" type="ORF">EYC80_010725</name>
</gene>
<dbReference type="EMBL" id="VIGI01000023">
    <property type="protein sequence ID" value="KAB8288823.1"/>
    <property type="molecule type" value="Genomic_DNA"/>
</dbReference>
<keyword evidence="2" id="KW-1185">Reference proteome</keyword>
<protein>
    <submittedName>
        <fullName evidence="1">Uncharacterized protein</fullName>
    </submittedName>
</protein>
<accession>A0A5N6JM33</accession>
<evidence type="ECO:0000313" key="2">
    <source>
        <dbReference type="Proteomes" id="UP000326757"/>
    </source>
</evidence>
<reference evidence="1 2" key="1">
    <citation type="submission" date="2019-06" db="EMBL/GenBank/DDBJ databases">
        <title>Genome Sequence of the Brown Rot Fungal Pathogen Monilinia laxa.</title>
        <authorList>
            <person name="De Miccolis Angelini R.M."/>
            <person name="Landi L."/>
            <person name="Abate D."/>
            <person name="Pollastro S."/>
            <person name="Romanazzi G."/>
            <person name="Faretra F."/>
        </authorList>
    </citation>
    <scope>NUCLEOTIDE SEQUENCE [LARGE SCALE GENOMIC DNA]</scope>
    <source>
        <strain evidence="1 2">Mlax316</strain>
    </source>
</reference>
<organism evidence="1 2">
    <name type="scientific">Monilinia laxa</name>
    <name type="common">Brown rot fungus</name>
    <name type="synonym">Sclerotinia laxa</name>
    <dbReference type="NCBI Taxonomy" id="61186"/>
    <lineage>
        <taxon>Eukaryota</taxon>
        <taxon>Fungi</taxon>
        <taxon>Dikarya</taxon>
        <taxon>Ascomycota</taxon>
        <taxon>Pezizomycotina</taxon>
        <taxon>Leotiomycetes</taxon>
        <taxon>Helotiales</taxon>
        <taxon>Sclerotiniaceae</taxon>
        <taxon>Monilinia</taxon>
    </lineage>
</organism>
<dbReference type="PANTHER" id="PTHR37049">
    <property type="entry name" value="PEPTIDASE S41 FAMILY PROTEIN"/>
    <property type="match status" value="1"/>
</dbReference>
<dbReference type="PANTHER" id="PTHR37049:SF4">
    <property type="entry name" value="RHODANESE DOMAIN-CONTAINING PROTEIN"/>
    <property type="match status" value="1"/>
</dbReference>
<dbReference type="Proteomes" id="UP000326757">
    <property type="component" value="Unassembled WGS sequence"/>
</dbReference>
<proteinExistence type="predicted"/>
<sequence length="192" mass="20899">MEYRSSLDTNLNNLSSWEDLFPPSIQHLDNFTANTLAPLNHTYYDEISDLIIPYGYANQFTDPQPFMAENIIIITDGICASGMSNSETFRIITNRKSACSIFTEFMTCDANVKGIAVGGRSITEPMQAIGGTNATLAQPFEGLAQFSEILVDYIGIDPSLTALANTTFPGLLSLGAPSALASYSITMRDIFL</sequence>
<dbReference type="InterPro" id="IPR052766">
    <property type="entry name" value="S41A_metabolite_peptidase"/>
</dbReference>
<dbReference type="AlphaFoldDB" id="A0A5N6JM33"/>
<name>A0A5N6JM33_MONLA</name>
<comment type="caution">
    <text evidence="1">The sequence shown here is derived from an EMBL/GenBank/DDBJ whole genome shotgun (WGS) entry which is preliminary data.</text>
</comment>
<evidence type="ECO:0000313" key="1">
    <source>
        <dbReference type="EMBL" id="KAB8288823.1"/>
    </source>
</evidence>